<protein>
    <submittedName>
        <fullName evidence="1">Uncharacterized protein</fullName>
    </submittedName>
</protein>
<comment type="caution">
    <text evidence="1">The sequence shown here is derived from an EMBL/GenBank/DDBJ whole genome shotgun (WGS) entry which is preliminary data.</text>
</comment>
<evidence type="ECO:0000313" key="2">
    <source>
        <dbReference type="Proteomes" id="UP001500200"/>
    </source>
</evidence>
<evidence type="ECO:0000313" key="1">
    <source>
        <dbReference type="EMBL" id="GAA5195434.1"/>
    </source>
</evidence>
<dbReference type="Proteomes" id="UP001500200">
    <property type="component" value="Unassembled WGS sequence"/>
</dbReference>
<dbReference type="EMBL" id="BAABKK010000015">
    <property type="protein sequence ID" value="GAA5195434.1"/>
    <property type="molecule type" value="Genomic_DNA"/>
</dbReference>
<sequence length="74" mass="8181">MPGRHAKLVFDPTIDPPLTASYDFRHIRCLTSDLDGSNDSHTSPGFPLSAVARCGSDRQKVKDDFPHDAFARPQ</sequence>
<gene>
    <name evidence="1" type="ORF">GCM10023346_25360</name>
</gene>
<organism evidence="1 2">
    <name type="scientific">Arthrobacter gyeryongensis</name>
    <dbReference type="NCBI Taxonomy" id="1650592"/>
    <lineage>
        <taxon>Bacteria</taxon>
        <taxon>Bacillati</taxon>
        <taxon>Actinomycetota</taxon>
        <taxon>Actinomycetes</taxon>
        <taxon>Micrococcales</taxon>
        <taxon>Micrococcaceae</taxon>
        <taxon>Arthrobacter</taxon>
    </lineage>
</organism>
<accession>A0ABP9SI42</accession>
<reference evidence="2" key="1">
    <citation type="journal article" date="2019" name="Int. J. Syst. Evol. Microbiol.">
        <title>The Global Catalogue of Microorganisms (GCM) 10K type strain sequencing project: providing services to taxonomists for standard genome sequencing and annotation.</title>
        <authorList>
            <consortium name="The Broad Institute Genomics Platform"/>
            <consortium name="The Broad Institute Genome Sequencing Center for Infectious Disease"/>
            <person name="Wu L."/>
            <person name="Ma J."/>
        </authorList>
    </citation>
    <scope>NUCLEOTIDE SEQUENCE [LARGE SCALE GENOMIC DNA]</scope>
    <source>
        <strain evidence="2">JCM 18514</strain>
    </source>
</reference>
<keyword evidence="2" id="KW-1185">Reference proteome</keyword>
<name>A0ABP9SI42_9MICC</name>
<proteinExistence type="predicted"/>